<gene>
    <name evidence="1" type="ORF">H0E84_03560</name>
</gene>
<reference evidence="1 2" key="1">
    <citation type="submission" date="2020-07" db="EMBL/GenBank/DDBJ databases">
        <title>Luteimonas sp. SJ-92.</title>
        <authorList>
            <person name="Huang X.-X."/>
            <person name="Xu L."/>
            <person name="Sun J.-Q."/>
        </authorList>
    </citation>
    <scope>NUCLEOTIDE SEQUENCE [LARGE SCALE GENOMIC DNA]</scope>
    <source>
        <strain evidence="1 2">SJ-92</strain>
    </source>
</reference>
<dbReference type="RefSeq" id="WP_180677251.1">
    <property type="nucleotide sequence ID" value="NZ_JACCKA010000027.1"/>
</dbReference>
<dbReference type="EMBL" id="JACCKA010000027">
    <property type="protein sequence ID" value="NZA25449.1"/>
    <property type="molecule type" value="Genomic_DNA"/>
</dbReference>
<evidence type="ECO:0000313" key="2">
    <source>
        <dbReference type="Proteomes" id="UP000578091"/>
    </source>
</evidence>
<accession>A0A853J9U7</accession>
<name>A0A853J9U7_9GAMM</name>
<sequence length="239" mass="26239">MKLQNRLLAAWVGVLTVVVGAVVLTGASSARSEKFDVIDVQRINVREPDGTLRMTVSNMAQFPGLILEGEQYPHDRKVAGMLFFNDEGTENGGLVYAGSRGADGEVSHFVHLSMDQYQQDQVVTLNNIEAGGRRRSGLTVGDRPERPILEDIQERATLEAMPEAERAALMERRAAENYYGANRMFAGRNGDRESVIDLMDEAGKTRLRLRVEPDGAASIEFLDEDGEVTGTVTPETLKG</sequence>
<protein>
    <submittedName>
        <fullName evidence="1">Uncharacterized protein</fullName>
    </submittedName>
</protein>
<comment type="caution">
    <text evidence="1">The sequence shown here is derived from an EMBL/GenBank/DDBJ whole genome shotgun (WGS) entry which is preliminary data.</text>
</comment>
<evidence type="ECO:0000313" key="1">
    <source>
        <dbReference type="EMBL" id="NZA25449.1"/>
    </source>
</evidence>
<keyword evidence="2" id="KW-1185">Reference proteome</keyword>
<dbReference type="AlphaFoldDB" id="A0A853J9U7"/>
<dbReference type="Proteomes" id="UP000578091">
    <property type="component" value="Unassembled WGS sequence"/>
</dbReference>
<proteinExistence type="predicted"/>
<organism evidence="1 2">
    <name type="scientific">Luteimonas salinisoli</name>
    <dbReference type="NCBI Taxonomy" id="2752307"/>
    <lineage>
        <taxon>Bacteria</taxon>
        <taxon>Pseudomonadati</taxon>
        <taxon>Pseudomonadota</taxon>
        <taxon>Gammaproteobacteria</taxon>
        <taxon>Lysobacterales</taxon>
        <taxon>Lysobacteraceae</taxon>
        <taxon>Luteimonas</taxon>
    </lineage>
</organism>